<dbReference type="Gene3D" id="3.40.50.10690">
    <property type="entry name" value="putative lor/sdh protein like domains"/>
    <property type="match status" value="1"/>
</dbReference>
<evidence type="ECO:0000313" key="3">
    <source>
        <dbReference type="Proteomes" id="UP000184389"/>
    </source>
</evidence>
<dbReference type="AlphaFoldDB" id="A0A1M5WD86"/>
<sequence length="393" mass="43969">MTFVLPKFTPPDFTSEKFANAKEIRVEEVKKNGVAPSGFYLTSHMPTYYHYDNKWILPEHNSQNCVAVLHDDTIIIKELNDLVIGEKVIMGKKSDGSNGVVIYKEGFDESVISTPGRSVETSFTDDYEYLFELMRHEKENGGYIVWVLGPSVVFDYDTRIGLSELAENGYVQALLAGNAMATHDLEGGYLDTALGQNIYTQESVPMGHYNHLDLLNEVRRAGSIDKFIADGNVKDGFMKTLTKLDIPYVLVGSVRDDGPLPEVYHNVSQGLNAMKEQTDKATLIICLATMLHSVATAELASSYRIRKDGTIAPVFMYTIDVTENVVNKVAQAREHIAVKTLVTNVQDFVVNVQRALLQPVDNFEVEQVAVDMHEYVENTAEEKLESVDRLKID</sequence>
<evidence type="ECO:0000313" key="2">
    <source>
        <dbReference type="EMBL" id="SHH85485.1"/>
    </source>
</evidence>
<dbReference type="EMBL" id="FQXR01000005">
    <property type="protein sequence ID" value="SHH85485.1"/>
    <property type="molecule type" value="Genomic_DNA"/>
</dbReference>
<dbReference type="OrthoDB" id="5386290at2"/>
<dbReference type="Gene3D" id="2.40.420.10">
    <property type="entry name" value="conserved putative lor/sdh protein from methanococcus maripaludis s2 domain"/>
    <property type="match status" value="1"/>
</dbReference>
<feature type="domain" description="Arginine dihydrolase ArgZ/ArgE-like C-terminal second subdomain" evidence="1">
    <location>
        <begin position="134"/>
        <end position="349"/>
    </location>
</feature>
<dbReference type="Pfam" id="PF21570">
    <property type="entry name" value="ArgZ-like_C_2nd"/>
    <property type="match status" value="1"/>
</dbReference>
<organism evidence="2 3">
    <name type="scientific">Sporanaerobacter acetigenes DSM 13106</name>
    <dbReference type="NCBI Taxonomy" id="1123281"/>
    <lineage>
        <taxon>Bacteria</taxon>
        <taxon>Bacillati</taxon>
        <taxon>Bacillota</taxon>
        <taxon>Tissierellia</taxon>
        <taxon>Tissierellales</taxon>
        <taxon>Sporanaerobacteraceae</taxon>
        <taxon>Sporanaerobacter</taxon>
    </lineage>
</organism>
<reference evidence="2 3" key="1">
    <citation type="submission" date="2016-11" db="EMBL/GenBank/DDBJ databases">
        <authorList>
            <person name="Jaros S."/>
            <person name="Januszkiewicz K."/>
            <person name="Wedrychowicz H."/>
        </authorList>
    </citation>
    <scope>NUCLEOTIDE SEQUENCE [LARGE SCALE GENOMIC DNA]</scope>
    <source>
        <strain evidence="2 3">DSM 13106</strain>
    </source>
</reference>
<dbReference type="InterPro" id="IPR048963">
    <property type="entry name" value="ArgZ/ArgE-like_C_2nd"/>
</dbReference>
<protein>
    <submittedName>
        <fullName evidence="2">Uncharacterized conserved protein, contains Saccharopine dehydrogenase N-terminal (SDHN) domain</fullName>
    </submittedName>
</protein>
<keyword evidence="3" id="KW-1185">Reference proteome</keyword>
<proteinExistence type="predicted"/>
<evidence type="ECO:0000259" key="1">
    <source>
        <dbReference type="Pfam" id="PF21570"/>
    </source>
</evidence>
<dbReference type="Proteomes" id="UP000184389">
    <property type="component" value="Unassembled WGS sequence"/>
</dbReference>
<accession>A0A1M5WD86</accession>
<dbReference type="RefSeq" id="WP_072743879.1">
    <property type="nucleotide sequence ID" value="NZ_FQXR01000005.1"/>
</dbReference>
<dbReference type="STRING" id="1123281.SAMN02745180_01186"/>
<name>A0A1M5WD86_9FIRM</name>
<gene>
    <name evidence="2" type="ORF">SAMN02745180_01186</name>
</gene>